<dbReference type="Pfam" id="PF01835">
    <property type="entry name" value="MG2"/>
    <property type="match status" value="1"/>
</dbReference>
<dbReference type="SMART" id="SM01361">
    <property type="entry name" value="A2M_recep"/>
    <property type="match status" value="1"/>
</dbReference>
<dbReference type="InParanoid" id="I3JMT8"/>
<proteinExistence type="inferred from homology"/>
<dbReference type="PANTHER" id="PTHR11412">
    <property type="entry name" value="MACROGLOBULIN / COMPLEMENT"/>
    <property type="match status" value="1"/>
</dbReference>
<dbReference type="InterPro" id="IPR001599">
    <property type="entry name" value="Macroglobln_a2"/>
</dbReference>
<dbReference type="Proteomes" id="UP000005207">
    <property type="component" value="Linkage group LG19"/>
</dbReference>
<dbReference type="FunFam" id="1.50.10.20:FF:000001">
    <property type="entry name" value="CD109 isoform 1"/>
    <property type="match status" value="1"/>
</dbReference>
<dbReference type="Gene3D" id="2.60.40.690">
    <property type="entry name" value="Alpha-macroglobulin, receptor-binding domain"/>
    <property type="match status" value="1"/>
</dbReference>
<dbReference type="InterPro" id="IPR011625">
    <property type="entry name" value="A2M_N_BRD"/>
</dbReference>
<dbReference type="Gene3D" id="2.20.130.20">
    <property type="match status" value="1"/>
</dbReference>
<organism evidence="13 14">
    <name type="scientific">Oreochromis niloticus</name>
    <name type="common">Nile tilapia</name>
    <name type="synonym">Tilapia nilotica</name>
    <dbReference type="NCBI Taxonomy" id="8128"/>
    <lineage>
        <taxon>Eukaryota</taxon>
        <taxon>Metazoa</taxon>
        <taxon>Chordata</taxon>
        <taxon>Craniata</taxon>
        <taxon>Vertebrata</taxon>
        <taxon>Euteleostomi</taxon>
        <taxon>Actinopterygii</taxon>
        <taxon>Neopterygii</taxon>
        <taxon>Teleostei</taxon>
        <taxon>Neoteleostei</taxon>
        <taxon>Acanthomorphata</taxon>
        <taxon>Ovalentaria</taxon>
        <taxon>Cichlomorphae</taxon>
        <taxon>Cichliformes</taxon>
        <taxon>Cichlidae</taxon>
        <taxon>African cichlids</taxon>
        <taxon>Pseudocrenilabrinae</taxon>
        <taxon>Oreochromini</taxon>
        <taxon>Oreochromis</taxon>
    </lineage>
</organism>
<evidence type="ECO:0000256" key="7">
    <source>
        <dbReference type="ARBA" id="ARBA00023180"/>
    </source>
</evidence>
<dbReference type="OMA" id="IDGVMMW"/>
<evidence type="ECO:0000256" key="5">
    <source>
        <dbReference type="ARBA" id="ARBA00022966"/>
    </source>
</evidence>
<dbReference type="InterPro" id="IPR019742">
    <property type="entry name" value="MacrogloblnA2_CS"/>
</dbReference>
<evidence type="ECO:0000313" key="13">
    <source>
        <dbReference type="Ensembl" id="ENSONIP00000010182.2"/>
    </source>
</evidence>
<name>I3JMT8_ORENI</name>
<dbReference type="GO" id="GO:0005615">
    <property type="term" value="C:extracellular space"/>
    <property type="evidence" value="ECO:0007669"/>
    <property type="project" value="InterPro"/>
</dbReference>
<feature type="domain" description="Alpha-macroglobulin receptor-binding" evidence="12">
    <location>
        <begin position="1247"/>
        <end position="1331"/>
    </location>
</feature>
<dbReference type="InterPro" id="IPR009048">
    <property type="entry name" value="A-macroglobulin_rcpt-bd"/>
</dbReference>
<dbReference type="SMART" id="SM01359">
    <property type="entry name" value="A2M_N_2"/>
    <property type="match status" value="1"/>
</dbReference>
<dbReference type="Gene3D" id="2.60.40.1940">
    <property type="match status" value="1"/>
</dbReference>
<dbReference type="InterPro" id="IPR047565">
    <property type="entry name" value="Alpha-macroglob_thiol-ester_cl"/>
</dbReference>
<dbReference type="Pfam" id="PF07677">
    <property type="entry name" value="A2M_recep"/>
    <property type="match status" value="1"/>
</dbReference>
<dbReference type="InterPro" id="IPR036595">
    <property type="entry name" value="A-macroglobulin_rcpt-bd_sf"/>
</dbReference>
<dbReference type="Ensembl" id="ENSONIT00000010191.2">
    <property type="protein sequence ID" value="ENSONIP00000010182.2"/>
    <property type="gene ID" value="ENSONIG00000008083.2"/>
</dbReference>
<dbReference type="OrthoDB" id="9998011at2759"/>
<keyword evidence="8" id="KW-1133">Transmembrane helix</keyword>
<dbReference type="SUPFAM" id="SSF48239">
    <property type="entry name" value="Terpenoid cyclases/Protein prenyltransferases"/>
    <property type="match status" value="1"/>
</dbReference>
<dbReference type="Pfam" id="PF07703">
    <property type="entry name" value="A2M_BRD"/>
    <property type="match status" value="1"/>
</dbReference>
<dbReference type="STRING" id="8128.ENSONIP00000010182"/>
<dbReference type="InterPro" id="IPR002890">
    <property type="entry name" value="MG2"/>
</dbReference>
<evidence type="ECO:0000313" key="14">
    <source>
        <dbReference type="Proteomes" id="UP000005207"/>
    </source>
</evidence>
<keyword evidence="5" id="KW-0882">Thioester bond</keyword>
<evidence type="ECO:0000259" key="10">
    <source>
        <dbReference type="SMART" id="SM01359"/>
    </source>
</evidence>
<dbReference type="GeneID" id="100698222"/>
<keyword evidence="2" id="KW-0646">Protease inhibitor</keyword>
<dbReference type="InterPro" id="IPR050473">
    <property type="entry name" value="A2M/Complement_sys"/>
</dbReference>
<dbReference type="GO" id="GO:0004867">
    <property type="term" value="F:serine-type endopeptidase inhibitor activity"/>
    <property type="evidence" value="ECO:0007669"/>
    <property type="project" value="UniProtKB-KW"/>
</dbReference>
<reference evidence="13" key="2">
    <citation type="submission" date="2025-08" db="UniProtKB">
        <authorList>
            <consortium name="Ensembl"/>
        </authorList>
    </citation>
    <scope>IDENTIFICATION</scope>
</reference>
<dbReference type="Gene3D" id="2.60.120.1540">
    <property type="match status" value="1"/>
</dbReference>
<feature type="domain" description="Alpha-2-macroglobulin bait region" evidence="10">
    <location>
        <begin position="446"/>
        <end position="565"/>
    </location>
</feature>
<evidence type="ECO:0000256" key="4">
    <source>
        <dbReference type="ARBA" id="ARBA00022900"/>
    </source>
</evidence>
<dbReference type="Gene3D" id="2.60.40.10">
    <property type="entry name" value="Immunoglobulins"/>
    <property type="match status" value="1"/>
</dbReference>
<evidence type="ECO:0000259" key="11">
    <source>
        <dbReference type="SMART" id="SM01360"/>
    </source>
</evidence>
<keyword evidence="8" id="KW-0812">Transmembrane</keyword>
<dbReference type="PROSITE" id="PS00477">
    <property type="entry name" value="ALPHA_2_MACROGLOBULIN"/>
    <property type="match status" value="1"/>
</dbReference>
<evidence type="ECO:0000256" key="8">
    <source>
        <dbReference type="SAM" id="Phobius"/>
    </source>
</evidence>
<feature type="signal peptide" evidence="9">
    <location>
        <begin position="1"/>
        <end position="24"/>
    </location>
</feature>
<dbReference type="PANTHER" id="PTHR11412:SF136">
    <property type="entry name" value="CD109 ANTIGEN"/>
    <property type="match status" value="1"/>
</dbReference>
<dbReference type="Pfam" id="PF00207">
    <property type="entry name" value="A2M"/>
    <property type="match status" value="1"/>
</dbReference>
<keyword evidence="4" id="KW-0722">Serine protease inhibitor</keyword>
<feature type="domain" description="Alpha-2-macroglobulin" evidence="11">
    <location>
        <begin position="627"/>
        <end position="718"/>
    </location>
</feature>
<keyword evidence="6" id="KW-1015">Disulfide bond</keyword>
<dbReference type="GeneTree" id="ENSGT00940000155926"/>
<dbReference type="eggNOG" id="KOG1366">
    <property type="taxonomic scope" value="Eukaryota"/>
</dbReference>
<dbReference type="InterPro" id="IPR013783">
    <property type="entry name" value="Ig-like_fold"/>
</dbReference>
<dbReference type="Pfam" id="PF07678">
    <property type="entry name" value="TED_complement"/>
    <property type="match status" value="1"/>
</dbReference>
<sequence length="1385" mass="151959">MNAIWTLAVAVCLKVVSFAVSGWAQDSSGATLYLISGPEVVHAGAPTPLAVTVFADFPGTVTAELGHGSTKVSLTEDFQEGLTSVLTLPPIPDSLTQNSLLNLTVRGYKGNSVIFTNTTTLSFSPRNVSTFIQTDRSRYHPGDTVKARAMCVQLDNHPYKDRVDLSVRDPSGNIVDRWESTANLGIVLQEFPLSHTAPLGRWVMAATVNGVTDEKQFVVERYERPRFDVLIKTPSHVLAGDDVSGSVRALYRGGRPLRGTLVVSLESAMSNTTSAMQTKEFYGSTQFFFSNDQLQALRTSSVSSDGRTTVHVTVSVNDSTTGFKVNKTVKVHLMQNTFQLTFHDFPPTLKPSLHFYTNLRISRYDRKPLSSVDLKHSAVVRISQITSVKKAEPTALTLPVSEDGDVRIRFKLQAQVVMLFIQAGFQSIEETLKISNNFSSPSDSYIQIAPGNTSAQIGLSLQINVESTFNLTKLHFVVSSKGQVVAAGTQNSSSFSLTPALSWAPAACVTVYCILSDGEIISDTAQISISQDSYVSLNWSSERAQPGEQVSLTVTGLESRSQLAVTVMGTQDDALQPDVNFKEEGDCDLNILTNTRLYRKNQPGPKNEGHALEVHEYWHHWMDGAEALLWLDTNVSDRTWTSEKILVPDGITSMGALALVMSENLGLGFALVPQKLTVSKDFSLSLGVPSLLIRGEQIVLEVKIINHLEQEMDVIVLLAQSKSFEFVLTHRKDASVISAQKVTVESHASASALFPVRPLALGEVEISVDAVSAEASDSLVCRVMVKPEGVEQYFSQTLFLEMEPEKRSKSTALSFSFPPNVVPGSQRARVVLVGDILALSINNLDSLVQLPLGCGEQNMIHFAPSVYVIQYLATSNQDDQELRSKALAYMMEGYQRQLSYQSEDGSFSAFGNSDTSGSTWLTAFVLRCFLQAQRYMKIDQNVLDRAVSWLLKRQGPQGEFSEVGRLIHTEMQGGLDKGPVALTAYVLIALLQDENYTEIHKDSVSLARKYLEDKVSSGVISNYSLCLTAYALALVSSPVSFTALTQLSKRADYIDGVMMWSSSAGLRPHNQKLPSAQIEMASYVLLAHIRRGSLFDGITQMKWLSTQRNHLGGYGTTQDTVVALQALASYAAFSGASAINLMVNVSSPESSSLFQINSTNYRTYQSQEIPAENDLHLQIYIEGRGFATFQLNVFYHLERETFSENQQQAADEEAFSLRIDAADGGDRNHMMLSVCTRLKDSQLIPHTGMVILDVALLSGFTLSPEAAVQSAVIRKVETAPEKVILYLDSLNKSEVCINLPLVRNYKVARVHDAVVHVYDYYEPTRNAMSTYNSRVLPGVDACFFCGANCDLCRPGITITVSAQSMAAYSFSCLFLGLTVFLFLVS</sequence>
<dbReference type="SMART" id="SM01419">
    <property type="entry name" value="Thiol-ester_cl"/>
    <property type="match status" value="1"/>
</dbReference>
<evidence type="ECO:0000256" key="6">
    <source>
        <dbReference type="ARBA" id="ARBA00023157"/>
    </source>
</evidence>
<accession>I3JMT8</accession>
<dbReference type="Gene3D" id="2.60.40.1930">
    <property type="match status" value="2"/>
</dbReference>
<feature type="chain" id="PRO_5025444116" evidence="9">
    <location>
        <begin position="25"/>
        <end position="1385"/>
    </location>
</feature>
<gene>
    <name evidence="13" type="primary">LOC100698222</name>
</gene>
<dbReference type="SUPFAM" id="SSF49410">
    <property type="entry name" value="Alpha-macroglobulin receptor domain"/>
    <property type="match status" value="1"/>
</dbReference>
<dbReference type="SMART" id="SM01360">
    <property type="entry name" value="A2M"/>
    <property type="match status" value="1"/>
</dbReference>
<dbReference type="InterPro" id="IPR011626">
    <property type="entry name" value="Alpha-macroglobulin_TED"/>
</dbReference>
<keyword evidence="8" id="KW-0472">Membrane</keyword>
<dbReference type="CDD" id="cd02897">
    <property type="entry name" value="A2M_2"/>
    <property type="match status" value="1"/>
</dbReference>
<dbReference type="KEGG" id="onl:100698222"/>
<keyword evidence="14" id="KW-1185">Reference proteome</keyword>
<evidence type="ECO:0000259" key="12">
    <source>
        <dbReference type="SMART" id="SM01361"/>
    </source>
</evidence>
<reference evidence="14" key="1">
    <citation type="submission" date="2012-01" db="EMBL/GenBank/DDBJ databases">
        <title>The Genome Sequence of Oreochromis niloticus (Nile Tilapia).</title>
        <authorList>
            <consortium name="Broad Institute Genome Assembly Team"/>
            <consortium name="Broad Institute Sequencing Platform"/>
            <person name="Di Palma F."/>
            <person name="Johnson J."/>
            <person name="Lander E.S."/>
            <person name="Lindblad-Toh K."/>
        </authorList>
    </citation>
    <scope>NUCLEOTIDE SEQUENCE [LARGE SCALE GENOMIC DNA]</scope>
</reference>
<comment type="similarity">
    <text evidence="1">Belongs to the protease inhibitor I39 (alpha-2-macroglobulin) family.</text>
</comment>
<dbReference type="InterPro" id="IPR008930">
    <property type="entry name" value="Terpenoid_cyclase/PrenylTrfase"/>
</dbReference>
<evidence type="ECO:0000256" key="9">
    <source>
        <dbReference type="SAM" id="SignalP"/>
    </source>
</evidence>
<dbReference type="Gene3D" id="1.50.10.20">
    <property type="match status" value="1"/>
</dbReference>
<dbReference type="HOGENOM" id="CLU_001634_5_2_1"/>
<reference evidence="13" key="3">
    <citation type="submission" date="2025-09" db="UniProtKB">
        <authorList>
            <consortium name="Ensembl"/>
        </authorList>
    </citation>
    <scope>IDENTIFICATION</scope>
</reference>
<dbReference type="InterPro" id="IPR041813">
    <property type="entry name" value="A2M_TED"/>
</dbReference>
<protein>
    <submittedName>
        <fullName evidence="13">CD109 molecule</fullName>
    </submittedName>
</protein>
<keyword evidence="3 9" id="KW-0732">Signal</keyword>
<dbReference type="RefSeq" id="XP_005477723.3">
    <property type="nucleotide sequence ID" value="XM_005477666.4"/>
</dbReference>
<evidence type="ECO:0000256" key="3">
    <source>
        <dbReference type="ARBA" id="ARBA00022729"/>
    </source>
</evidence>
<evidence type="ECO:0000256" key="1">
    <source>
        <dbReference type="ARBA" id="ARBA00010952"/>
    </source>
</evidence>
<keyword evidence="7" id="KW-0325">Glycoprotein</keyword>
<feature type="transmembrane region" description="Helical" evidence="8">
    <location>
        <begin position="1365"/>
        <end position="1384"/>
    </location>
</feature>
<evidence type="ECO:0000256" key="2">
    <source>
        <dbReference type="ARBA" id="ARBA00022690"/>
    </source>
</evidence>